<dbReference type="AlphaFoldDB" id="A0A4R3JAQ0"/>
<organism evidence="2 3">
    <name type="scientific">Varunaivibrio sulfuroxidans</name>
    <dbReference type="NCBI Taxonomy" id="1773489"/>
    <lineage>
        <taxon>Bacteria</taxon>
        <taxon>Pseudomonadati</taxon>
        <taxon>Pseudomonadota</taxon>
        <taxon>Alphaproteobacteria</taxon>
        <taxon>Rhodospirillales</taxon>
        <taxon>Magnetovibrionaceae</taxon>
        <taxon>Varunaivibrio</taxon>
    </lineage>
</organism>
<gene>
    <name evidence="2" type="ORF">EDD55_106104</name>
</gene>
<dbReference type="PROSITE" id="PS51257">
    <property type="entry name" value="PROKAR_LIPOPROTEIN"/>
    <property type="match status" value="1"/>
</dbReference>
<evidence type="ECO:0000313" key="2">
    <source>
        <dbReference type="EMBL" id="TCS62146.1"/>
    </source>
</evidence>
<evidence type="ECO:0000313" key="3">
    <source>
        <dbReference type="Proteomes" id="UP000295304"/>
    </source>
</evidence>
<evidence type="ECO:0000256" key="1">
    <source>
        <dbReference type="SAM" id="SignalP"/>
    </source>
</evidence>
<sequence>MRSAAARPFIAHPRVVVLFFSILAACAAPRAPVTPEGRLDVLAPDPGFFSRAAPGDWVVEGMHDGKGGGSKSGGTWSLSSLDGVPAIKVVNGRAPSVAVRRTQALVLATPFLSWSWNVGPYRGALHPLRLIVGFDGGAPDTGKGWDNGLFHAFVSKLPSHDREISFVWGRSALERGKLFAPPSHGRKTPAPYYVVRGGRENTSQWWLETVDLSDLYSRVWPGDDIEKARIVFIGLAAEGGRPPSSAYFSGIRLSR</sequence>
<dbReference type="Proteomes" id="UP000295304">
    <property type="component" value="Unassembled WGS sequence"/>
</dbReference>
<name>A0A4R3JAQ0_9PROT</name>
<accession>A0A4R3JAQ0</accession>
<dbReference type="Pfam" id="PF11249">
    <property type="entry name" value="DUF3047"/>
    <property type="match status" value="1"/>
</dbReference>
<reference evidence="2 3" key="1">
    <citation type="submission" date="2019-03" db="EMBL/GenBank/DDBJ databases">
        <title>Genomic Encyclopedia of Type Strains, Phase IV (KMG-IV): sequencing the most valuable type-strain genomes for metagenomic binning, comparative biology and taxonomic classification.</title>
        <authorList>
            <person name="Goeker M."/>
        </authorList>
    </citation>
    <scope>NUCLEOTIDE SEQUENCE [LARGE SCALE GENOMIC DNA]</scope>
    <source>
        <strain evidence="2 3">DSM 101688</strain>
    </source>
</reference>
<proteinExistence type="predicted"/>
<keyword evidence="3" id="KW-1185">Reference proteome</keyword>
<comment type="caution">
    <text evidence="2">The sequence shown here is derived from an EMBL/GenBank/DDBJ whole genome shotgun (WGS) entry which is preliminary data.</text>
</comment>
<dbReference type="InterPro" id="IPR021409">
    <property type="entry name" value="DUF3047"/>
</dbReference>
<dbReference type="OrthoDB" id="8442362at2"/>
<feature type="signal peptide" evidence="1">
    <location>
        <begin position="1"/>
        <end position="27"/>
    </location>
</feature>
<keyword evidence="1" id="KW-0732">Signal</keyword>
<protein>
    <submittedName>
        <fullName evidence="2">DUF3047 family protein</fullName>
    </submittedName>
</protein>
<feature type="chain" id="PRO_5021015527" evidence="1">
    <location>
        <begin position="28"/>
        <end position="255"/>
    </location>
</feature>
<dbReference type="RefSeq" id="WP_132939228.1">
    <property type="nucleotide sequence ID" value="NZ_CP119676.1"/>
</dbReference>
<dbReference type="EMBL" id="SLZW01000006">
    <property type="protein sequence ID" value="TCS62146.1"/>
    <property type="molecule type" value="Genomic_DNA"/>
</dbReference>